<name>A0A859DPP8_9FIRM</name>
<dbReference type="Pfam" id="PF12669">
    <property type="entry name" value="FeoB_associated"/>
    <property type="match status" value="1"/>
</dbReference>
<dbReference type="KEGG" id="clf:GJQ69_04540"/>
<dbReference type="EMBL" id="CP046051">
    <property type="protein sequence ID" value="QKN23808.1"/>
    <property type="molecule type" value="Genomic_DNA"/>
</dbReference>
<evidence type="ECO:0000256" key="1">
    <source>
        <dbReference type="SAM" id="Phobius"/>
    </source>
</evidence>
<keyword evidence="5" id="KW-1185">Reference proteome</keyword>
<accession>A0A859DPP8</accession>
<evidence type="ECO:0000313" key="4">
    <source>
        <dbReference type="Proteomes" id="UP000501316"/>
    </source>
</evidence>
<reference evidence="3" key="3">
    <citation type="journal article" date="2022" name="Int. J. Syst. Evol. Microbiol.">
        <title>Caproicibacterium lactatifermentans sp. nov., isolated from pit clay used for the production of Chinese strong aroma-type liquor.</title>
        <authorList>
            <person name="Wang H."/>
            <person name="Gu Y."/>
            <person name="Zhao D."/>
            <person name="Qiao Z."/>
            <person name="Zheng J."/>
            <person name="Gao J."/>
            <person name="Ren C."/>
            <person name="Xu Y."/>
        </authorList>
    </citation>
    <scope>NUCLEOTIDE SEQUENCE</scope>
    <source>
        <strain evidence="3">JNU-WLY1368</strain>
    </source>
</reference>
<evidence type="ECO:0000313" key="5">
    <source>
        <dbReference type="Proteomes" id="UP000509623"/>
    </source>
</evidence>
<feature type="transmembrane region" description="Helical" evidence="1">
    <location>
        <begin position="6"/>
        <end position="28"/>
    </location>
</feature>
<keyword evidence="1" id="KW-0812">Transmembrane</keyword>
<keyword evidence="1" id="KW-1133">Transmembrane helix</keyword>
<dbReference type="EMBL" id="CP046161">
    <property type="protein sequence ID" value="QKO29556.1"/>
    <property type="molecule type" value="Genomic_DNA"/>
</dbReference>
<evidence type="ECO:0000313" key="2">
    <source>
        <dbReference type="EMBL" id="QKN23808.1"/>
    </source>
</evidence>
<sequence length="56" mass="5924">MLTWLSANIATILISLALVVIVIGIIVVMRRDKKKGKSTCGGNCGHCPMGGSCHKQ</sequence>
<protein>
    <submittedName>
        <fullName evidence="2">FeoB-associated Cys-rich membrane protein</fullName>
    </submittedName>
</protein>
<organism evidence="2 4">
    <name type="scientific">Caproicibacterium lactatifermentans</name>
    <dbReference type="NCBI Taxonomy" id="2666138"/>
    <lineage>
        <taxon>Bacteria</taxon>
        <taxon>Bacillati</taxon>
        <taxon>Bacillota</taxon>
        <taxon>Clostridia</taxon>
        <taxon>Eubacteriales</taxon>
        <taxon>Oscillospiraceae</taxon>
        <taxon>Caproicibacterium</taxon>
    </lineage>
</organism>
<dbReference type="RefSeq" id="WP_086035865.1">
    <property type="nucleotide sequence ID" value="NZ_CP046051.1"/>
</dbReference>
<gene>
    <name evidence="2" type="ORF">GJQ69_04540</name>
    <name evidence="3" type="ORF">GKP14_00035</name>
</gene>
<dbReference type="AlphaFoldDB" id="A0A859DPP8"/>
<dbReference type="Proteomes" id="UP000509623">
    <property type="component" value="Chromosome"/>
</dbReference>
<keyword evidence="1" id="KW-0472">Membrane</keyword>
<evidence type="ECO:0000313" key="3">
    <source>
        <dbReference type="EMBL" id="QKO29556.1"/>
    </source>
</evidence>
<proteinExistence type="predicted"/>
<dbReference type="Proteomes" id="UP000501316">
    <property type="component" value="Chromosome"/>
</dbReference>
<reference evidence="4 5" key="1">
    <citation type="submission" date="2019-11" db="EMBL/GenBank/DDBJ databases">
        <authorList>
            <person name="Ren C."/>
            <person name="Wang H."/>
            <person name="Xu Y."/>
        </authorList>
    </citation>
    <scope>NUCLEOTIDE SEQUENCE [LARGE SCALE GENOMIC DNA]</scope>
    <source>
        <strain evidence="5">JNU-WLY1368</strain>
        <strain evidence="2 4">LBM 19010</strain>
    </source>
</reference>
<reference evidence="3" key="2">
    <citation type="journal article" date="2021" name="Appl. Environ. Microbiol.">
        <title>Adaptability of a Caproate-Producing Bacterium Contributes to Its Dominance in an Anaerobic Fermentation System.</title>
        <authorList>
            <person name="Wang H."/>
            <person name="Gu Y."/>
            <person name="Zhou W."/>
            <person name="Zhao D."/>
            <person name="Qiao Z."/>
            <person name="Zheng J."/>
            <person name="Gao J."/>
            <person name="Chen X."/>
            <person name="Ren C."/>
            <person name="Xu Y."/>
        </authorList>
    </citation>
    <scope>NUCLEOTIDE SEQUENCE</scope>
    <source>
        <strain evidence="3">JNU-WLY1368</strain>
    </source>
</reference>